<evidence type="ECO:0000313" key="1">
    <source>
        <dbReference type="EMBL" id="CDG19481.1"/>
    </source>
</evidence>
<organism evidence="1 2">
    <name type="scientific">Xenorhabdus doucetiae</name>
    <dbReference type="NCBI Taxonomy" id="351671"/>
    <lineage>
        <taxon>Bacteria</taxon>
        <taxon>Pseudomonadati</taxon>
        <taxon>Pseudomonadota</taxon>
        <taxon>Gammaproteobacteria</taxon>
        <taxon>Enterobacterales</taxon>
        <taxon>Morganellaceae</taxon>
        <taxon>Xenorhabdus</taxon>
    </lineage>
</organism>
<dbReference type="HOGENOM" id="CLU_3207127_0_0_6"/>
<proteinExistence type="predicted"/>
<dbReference type="STRING" id="351671.XDD1_3796"/>
<dbReference type="Proteomes" id="UP000032721">
    <property type="component" value="Chromosome"/>
</dbReference>
<accession>A0A068QXS8</accession>
<name>A0A068QXS8_9GAMM</name>
<dbReference type="AlphaFoldDB" id="A0A068QXS8"/>
<gene>
    <name evidence="1" type="ORF">XDD1_3796</name>
</gene>
<reference evidence="1 2" key="1">
    <citation type="submission" date="2013-07" db="EMBL/GenBank/DDBJ databases">
        <authorList>
            <person name="Genoscope - CEA"/>
        </authorList>
    </citation>
    <scope>NUCLEOTIDE SEQUENCE [LARGE SCALE GENOMIC DNA]</scope>
    <source>
        <strain evidence="2">FRM16 / DSM 17909</strain>
    </source>
</reference>
<evidence type="ECO:0000313" key="2">
    <source>
        <dbReference type="Proteomes" id="UP000032721"/>
    </source>
</evidence>
<dbReference type="KEGG" id="xdo:XDD1_3796"/>
<dbReference type="EMBL" id="FO704550">
    <property type="protein sequence ID" value="CDG19481.1"/>
    <property type="molecule type" value="Genomic_DNA"/>
</dbReference>
<sequence>MFVSQISNIKTQHSRFTPLHPDSEQGMVFSSHTIFSYKKQTQTPL</sequence>
<protein>
    <submittedName>
        <fullName evidence="1">Uncharacterized protein</fullName>
    </submittedName>
</protein>